<dbReference type="STRING" id="880070.Cycma_3482"/>
<feature type="signal peptide" evidence="1">
    <location>
        <begin position="1"/>
        <end position="26"/>
    </location>
</feature>
<dbReference type="Proteomes" id="UP000001635">
    <property type="component" value="Chromosome"/>
</dbReference>
<protein>
    <submittedName>
        <fullName evidence="2">Uncharacterized protein</fullName>
    </submittedName>
</protein>
<dbReference type="Gene3D" id="2.130.10.10">
    <property type="entry name" value="YVTN repeat-like/Quinoprotein amine dehydrogenase"/>
    <property type="match status" value="1"/>
</dbReference>
<feature type="chain" id="PRO_5003400880" evidence="1">
    <location>
        <begin position="27"/>
        <end position="279"/>
    </location>
</feature>
<keyword evidence="1" id="KW-0732">Signal</keyword>
<evidence type="ECO:0000256" key="1">
    <source>
        <dbReference type="SAM" id="SignalP"/>
    </source>
</evidence>
<gene>
    <name evidence="2" type="ordered locus">Cycma_3482</name>
</gene>
<dbReference type="EMBL" id="CP002955">
    <property type="protein sequence ID" value="AEL27202.1"/>
    <property type="molecule type" value="Genomic_DNA"/>
</dbReference>
<reference evidence="3" key="1">
    <citation type="submission" date="2011-07" db="EMBL/GenBank/DDBJ databases">
        <title>The complete genome of Cyclobacterium marinum DSM 745.</title>
        <authorList>
            <person name="Lucas S."/>
            <person name="Han J."/>
            <person name="Lapidus A."/>
            <person name="Bruce D."/>
            <person name="Goodwin L."/>
            <person name="Pitluck S."/>
            <person name="Peters L."/>
            <person name="Kyrpides N."/>
            <person name="Mavromatis K."/>
            <person name="Ivanova N."/>
            <person name="Ovchinnikova G."/>
            <person name="Chertkov O."/>
            <person name="Detter J.C."/>
            <person name="Tapia R."/>
            <person name="Han C."/>
            <person name="Land M."/>
            <person name="Hauser L."/>
            <person name="Markowitz V."/>
            <person name="Cheng J.-F."/>
            <person name="Hugenholtz P."/>
            <person name="Woyke T."/>
            <person name="Wu D."/>
            <person name="Tindall B."/>
            <person name="Schuetze A."/>
            <person name="Brambilla E."/>
            <person name="Klenk H.-P."/>
            <person name="Eisen J.A."/>
        </authorList>
    </citation>
    <scope>NUCLEOTIDE SEQUENCE [LARGE SCALE GENOMIC DNA]</scope>
    <source>
        <strain evidence="3">ATCC 25205 / DSM 745 / LMG 13164 / NCIMB 1802</strain>
    </source>
</reference>
<dbReference type="SUPFAM" id="SSF63825">
    <property type="entry name" value="YWTD domain"/>
    <property type="match status" value="1"/>
</dbReference>
<keyword evidence="3" id="KW-1185">Reference proteome</keyword>
<evidence type="ECO:0000313" key="2">
    <source>
        <dbReference type="EMBL" id="AEL27202.1"/>
    </source>
</evidence>
<sequence>MAMQLRLIKAFSASLFLLCMANNVCGQDTKLTKLWEVSLSGIDKVATNNRGEIFVTNNQGYLFQYNASGSSVNQLATSLSAPVTNLDAYNTVNIFLFSAALQRFEFLDRFLNPISSLSINEAIASGWVSQACPGNNNSLWVYDESDLNLNKYNLTTNELVQAQALNTLIQQNDLKVVLLKERNNLLFLQIAEDGLYIFDNLANFIEKIPLDTHNRSVIEGDYVYVIQEGQLIKINYLTKESKSIAIPKESNFEKLGLSSQQILLANEKVLAVYKRPKDL</sequence>
<organism evidence="2 3">
    <name type="scientific">Cyclobacterium marinum (strain ATCC 25205 / DSM 745 / LMG 13164 / NCIMB 1802)</name>
    <name type="common">Flectobacillus marinus</name>
    <dbReference type="NCBI Taxonomy" id="880070"/>
    <lineage>
        <taxon>Bacteria</taxon>
        <taxon>Pseudomonadati</taxon>
        <taxon>Bacteroidota</taxon>
        <taxon>Cytophagia</taxon>
        <taxon>Cytophagales</taxon>
        <taxon>Cyclobacteriaceae</taxon>
        <taxon>Cyclobacterium</taxon>
    </lineage>
</organism>
<dbReference type="eggNOG" id="ENOG5032S49">
    <property type="taxonomic scope" value="Bacteria"/>
</dbReference>
<accession>G0IXL3</accession>
<dbReference type="InterPro" id="IPR015943">
    <property type="entry name" value="WD40/YVTN_repeat-like_dom_sf"/>
</dbReference>
<proteinExistence type="predicted"/>
<dbReference type="KEGG" id="cmr:Cycma_3482"/>
<name>G0IXL3_CYCMS</name>
<dbReference type="AlphaFoldDB" id="G0IXL3"/>
<dbReference type="HOGENOM" id="CLU_080959_0_0_10"/>
<evidence type="ECO:0000313" key="3">
    <source>
        <dbReference type="Proteomes" id="UP000001635"/>
    </source>
</evidence>